<dbReference type="Gene3D" id="1.20.58.1880">
    <property type="match status" value="1"/>
</dbReference>
<comment type="subcellular location">
    <subcellularLocation>
        <location evidence="1">Nucleus</location>
    </subcellularLocation>
</comment>
<dbReference type="GO" id="GO:0008270">
    <property type="term" value="F:zinc ion binding"/>
    <property type="evidence" value="ECO:0007669"/>
    <property type="project" value="UniProtKB-KW"/>
</dbReference>
<dbReference type="PANTHER" id="PTHR47340">
    <property type="entry name" value="DUPLICATED HOMEODOMAIN-LIKE SUPERFAMILY PROTEIN"/>
    <property type="match status" value="1"/>
</dbReference>
<feature type="compositionally biased region" description="Basic and acidic residues" evidence="8">
    <location>
        <begin position="78"/>
        <end position="89"/>
    </location>
</feature>
<keyword evidence="7" id="KW-0175">Coiled coil</keyword>
<evidence type="ECO:0000256" key="6">
    <source>
        <dbReference type="ARBA" id="ARBA00023242"/>
    </source>
</evidence>
<feature type="compositionally biased region" description="Polar residues" evidence="8">
    <location>
        <begin position="1644"/>
        <end position="1653"/>
    </location>
</feature>
<sequence length="1676" mass="182490">MPPEPIPWDRKSFFKERKHERSESVGSVARWRDSSSHHGSRDFNRWGYSDFRRPAGHGKQGGWHLLPEESGRGYAHSRSCDKMLDDDNFRPVVSRGDGKYSRSGRENRGSFGQKDWRERLWDTSNGSQNLPKRQLDANNDRRSVDDMLMYSSRPHTDFVNTWEHDHVKDQYDKMGAVNGFGTGQKCDRESSLGSIDWKPLKWTRAGSLSSRGSCFSHSSSSRNFRVADSYEGKAELPHKSTAGIELPSAEAAACVTSSAPSEDTDSRKKPRLKWGEGLAKFEKKKVEGHDENSNTDGPILSTSNLVEPYNAFCPSVVDKSPKVTGFSDCASPATPPSVAQSSSPEGVDDRLFLKAANVDNDVSNLSGSPGLVSQDHRQKFCFNLEKLDTDSLTDLGSPLNELLHFDDLSSVDSSLVRSTAVNKLVIWKADISKVLEVIETKIDSLENELKLLKSESGGRFPCPVAASSLLVCYNAKSSDGHFGGSDRVACPKPMHIVSSYDPNLEKMLLSTNFHSICGNGKEEDINSPGTATSKFIEPLSLVNAVSLFDVGRNDTGAGDLDASQPTAMQFLVPCTQRQVASVSACGDGSTSMGGRMDANTGASLCSITQNNLYNTVFSSNEEYANRAYEVFAKLLPKECGNIGNIEATSGSCSHNGSVIMERFAAKKRFARFKERVITLKFKALHHLWKEDMRILSIRKCHLKSHKKVELGVRTVSSGQKNRSSIRSHFPLPVAAGNHVSLVPKSEIINIASKLLSESKVKVQRNSLMMPTLILDQKSKFISCNGLVEDPLAVEKERAMINPWTSKETEVFLEKFEKYGKDFRKISSFLEHKTTADCVKFYYKNHKSDCFEKIKKRDGEKLGKSFSAKTNLMESDKRWSCKMNAASLDILTAASMMVDSIAGNQKMHSRGLLLRGLGRMKASRIGKSIAERSSSFDFLQDERVTLAADVLAGICGSLSSEAISSCTSSVDPVEGNKNGKCLKLSPLCQQPEIPEVTQDVDDGTFSDETCEEMDRTDWTDEEKAVFLQAVSSFGKDFAMIAQCVGTRSQDQCKVFFSKARKCLGLDLMHRGPENLGSLLNDHRNGGRSDTDDACVIETGSIIGSDKSGTKTDELNLSVMNTNCDVSYPVQALNMSTDINQSEKVNGAEVHHDHVNMVSDACVIKGKSKLADDGNGVVLYSSDASGSVMGQQAIIMSDSTEIGKDKNDVEGAVSELASATDIIVPCHYNSDAEVSSGSHENELEGRRASLQSLIGGDDKHEADLNALACSRLSFDVESRSQLSLEKPHISGLSMESRHEATNSLLQNTATAARCEKAASQDQLSCTCDFQGSGDMCCHNSIINGGHQLHNPGELLDHVEAASILQGYSLHVPVKKEVNVDTSCSGSSTELPLLTQKVEQADDHYKTKLESLSDSEERSRNGDVKLFGKILRIPSSTEKPNLTTKGSQQNGIHHSMLSSSSFNLTFAGHNNSDGTSSTLKVDHNDHTVGLENAPIMSYGYWDGNRIQTGFSSLPDSAVLLAKYPAAFSNCHASSVKSEQQSLKMLAKNNEHHINGASTLTTREANGNNGVTDYKMCGNSDGPIVQPLMVDVKHQEDVFSEMHNRNGFEAISSLQGQGRGAINGVGKPGTVVGSGVSDPVAAMKKHCSNSGGKSGSITREDECWGGKGEAGSSSCSRCSV</sequence>
<proteinExistence type="predicted"/>
<feature type="compositionally biased region" description="Basic and acidic residues" evidence="8">
    <location>
        <begin position="30"/>
        <end position="44"/>
    </location>
</feature>
<dbReference type="PANTHER" id="PTHR47340:SF1">
    <property type="entry name" value="DUPLICATED HOMEODOMAIN-LIKE SUPERFAMILY PROTEIN"/>
    <property type="match status" value="1"/>
</dbReference>
<evidence type="ECO:0000256" key="5">
    <source>
        <dbReference type="ARBA" id="ARBA00023125"/>
    </source>
</evidence>
<evidence type="ECO:0000256" key="8">
    <source>
        <dbReference type="SAM" id="MobiDB-lite"/>
    </source>
</evidence>
<evidence type="ECO:0000313" key="10">
    <source>
        <dbReference type="Proteomes" id="UP000447434"/>
    </source>
</evidence>
<dbReference type="PROSITE" id="PS50090">
    <property type="entry name" value="MYB_LIKE"/>
    <property type="match status" value="1"/>
</dbReference>
<protein>
    <submittedName>
        <fullName evidence="9">Putative transcription factor MYB/SANT family</fullName>
    </submittedName>
</protein>
<evidence type="ECO:0000256" key="1">
    <source>
        <dbReference type="ARBA" id="ARBA00004123"/>
    </source>
</evidence>
<dbReference type="PROSITE" id="PS51294">
    <property type="entry name" value="HTH_MYB"/>
    <property type="match status" value="1"/>
</dbReference>
<reference evidence="10" key="1">
    <citation type="journal article" date="2020" name="Nat. Commun.">
        <title>Genome sequence of the cluster root forming white lupin.</title>
        <authorList>
            <person name="Hufnagel B."/>
            <person name="Marques A."/>
            <person name="Soriano A."/>
            <person name="Marques L."/>
            <person name="Divol F."/>
            <person name="Doumas P."/>
            <person name="Sallet E."/>
            <person name="Mancinotti D."/>
            <person name="Carrere S."/>
            <person name="Marande W."/>
            <person name="Arribat S."/>
            <person name="Keller J."/>
            <person name="Huneau C."/>
            <person name="Blein T."/>
            <person name="Aime D."/>
            <person name="Laguerre M."/>
            <person name="Taylor J."/>
            <person name="Schubert V."/>
            <person name="Nelson M."/>
            <person name="Geu-Flores F."/>
            <person name="Crespi M."/>
            <person name="Gallardo-Guerrero K."/>
            <person name="Delaux P.-M."/>
            <person name="Salse J."/>
            <person name="Berges H."/>
            <person name="Guyot R."/>
            <person name="Gouzy J."/>
            <person name="Peret B."/>
        </authorList>
    </citation>
    <scope>NUCLEOTIDE SEQUENCE [LARGE SCALE GENOMIC DNA]</scope>
    <source>
        <strain evidence="10">cv. Amiga</strain>
    </source>
</reference>
<keyword evidence="4" id="KW-0862">Zinc</keyword>
<evidence type="ECO:0000256" key="7">
    <source>
        <dbReference type="SAM" id="Coils"/>
    </source>
</evidence>
<dbReference type="InterPro" id="IPR001005">
    <property type="entry name" value="SANT/Myb"/>
</dbReference>
<name>A0A6A5NBL3_LUPAL</name>
<dbReference type="Pfam" id="PF00249">
    <property type="entry name" value="Myb_DNA-binding"/>
    <property type="match status" value="2"/>
</dbReference>
<accession>A0A6A5NBL3</accession>
<evidence type="ECO:0000256" key="3">
    <source>
        <dbReference type="ARBA" id="ARBA00022771"/>
    </source>
</evidence>
<dbReference type="OrthoDB" id="10258692at2759"/>
<evidence type="ECO:0000256" key="4">
    <source>
        <dbReference type="ARBA" id="ARBA00022833"/>
    </source>
</evidence>
<keyword evidence="3" id="KW-0863">Zinc-finger</keyword>
<keyword evidence="5" id="KW-0238">DNA-binding</keyword>
<keyword evidence="2" id="KW-0479">Metal-binding</keyword>
<gene>
    <name evidence="9" type="ORF">Lalb_Chr19g0129611</name>
</gene>
<feature type="coiled-coil region" evidence="7">
    <location>
        <begin position="428"/>
        <end position="455"/>
    </location>
</feature>
<dbReference type="InterPro" id="IPR017884">
    <property type="entry name" value="SANT_dom"/>
</dbReference>
<organism evidence="9 10">
    <name type="scientific">Lupinus albus</name>
    <name type="common">White lupine</name>
    <name type="synonym">Lupinus termis</name>
    <dbReference type="NCBI Taxonomy" id="3870"/>
    <lineage>
        <taxon>Eukaryota</taxon>
        <taxon>Viridiplantae</taxon>
        <taxon>Streptophyta</taxon>
        <taxon>Embryophyta</taxon>
        <taxon>Tracheophyta</taxon>
        <taxon>Spermatophyta</taxon>
        <taxon>Magnoliopsida</taxon>
        <taxon>eudicotyledons</taxon>
        <taxon>Gunneridae</taxon>
        <taxon>Pentapetalae</taxon>
        <taxon>rosids</taxon>
        <taxon>fabids</taxon>
        <taxon>Fabales</taxon>
        <taxon>Fabaceae</taxon>
        <taxon>Papilionoideae</taxon>
        <taxon>50 kb inversion clade</taxon>
        <taxon>genistoids sensu lato</taxon>
        <taxon>core genistoids</taxon>
        <taxon>Genisteae</taxon>
        <taxon>Lupinus</taxon>
    </lineage>
</organism>
<dbReference type="InterPro" id="IPR017930">
    <property type="entry name" value="Myb_dom"/>
</dbReference>
<dbReference type="SUPFAM" id="SSF46689">
    <property type="entry name" value="Homeodomain-like"/>
    <property type="match status" value="2"/>
</dbReference>
<comment type="caution">
    <text evidence="9">The sequence shown here is derived from an EMBL/GenBank/DDBJ whole genome shotgun (WGS) entry which is preliminary data.</text>
</comment>
<feature type="region of interest" description="Disordered" evidence="8">
    <location>
        <begin position="1642"/>
        <end position="1676"/>
    </location>
</feature>
<dbReference type="InterPro" id="IPR009057">
    <property type="entry name" value="Homeodomain-like_sf"/>
</dbReference>
<dbReference type="GO" id="GO:0005634">
    <property type="term" value="C:nucleus"/>
    <property type="evidence" value="ECO:0007669"/>
    <property type="project" value="UniProtKB-SubCell"/>
</dbReference>
<dbReference type="Gene3D" id="1.10.10.60">
    <property type="entry name" value="Homeodomain-like"/>
    <property type="match status" value="1"/>
</dbReference>
<dbReference type="FunFam" id="1.10.10.60:FF:000012">
    <property type="entry name" value="Metastasis-associated 1 family, member 3"/>
    <property type="match status" value="1"/>
</dbReference>
<evidence type="ECO:0000313" key="9">
    <source>
        <dbReference type="EMBL" id="KAE9592469.1"/>
    </source>
</evidence>
<keyword evidence="6" id="KW-0539">Nucleus</keyword>
<feature type="compositionally biased region" description="Polar residues" evidence="8">
    <location>
        <begin position="1667"/>
        <end position="1676"/>
    </location>
</feature>
<feature type="compositionally biased region" description="Basic and acidic residues" evidence="8">
    <location>
        <begin position="7"/>
        <end position="23"/>
    </location>
</feature>
<dbReference type="Proteomes" id="UP000447434">
    <property type="component" value="Chromosome 19"/>
</dbReference>
<dbReference type="SMART" id="SM00717">
    <property type="entry name" value="SANT"/>
    <property type="match status" value="2"/>
</dbReference>
<dbReference type="CDD" id="cd00167">
    <property type="entry name" value="SANT"/>
    <property type="match status" value="1"/>
</dbReference>
<feature type="compositionally biased region" description="Basic and acidic residues" evidence="8">
    <location>
        <begin position="96"/>
        <end position="117"/>
    </location>
</feature>
<dbReference type="PROSITE" id="PS51293">
    <property type="entry name" value="SANT"/>
    <property type="match status" value="2"/>
</dbReference>
<dbReference type="EMBL" id="WOCE01000019">
    <property type="protein sequence ID" value="KAE9592469.1"/>
    <property type="molecule type" value="Genomic_DNA"/>
</dbReference>
<evidence type="ECO:0000256" key="2">
    <source>
        <dbReference type="ARBA" id="ARBA00022723"/>
    </source>
</evidence>
<keyword evidence="10" id="KW-1185">Reference proteome</keyword>
<feature type="region of interest" description="Disordered" evidence="8">
    <location>
        <begin position="1"/>
        <end position="117"/>
    </location>
</feature>
<dbReference type="GO" id="GO:0003677">
    <property type="term" value="F:DNA binding"/>
    <property type="evidence" value="ECO:0007669"/>
    <property type="project" value="UniProtKB-KW"/>
</dbReference>